<sequence length="183" mass="19952">MTRVQERSWAEPQLSARRKNTSGPDLPSAKKPRAMALRPDMVSASELQRSEDTATLRRSTRLLPRMERRTETRQVASGQPLKTMEHQIPTPMEHSEPMAALTRPKAARTGREQTPPKAAPSAPEKLLSVELPEILSVQLSAPMEALTPLAPSAPSAPVLPAPAPRRTRTPAPVSTRPTTATPL</sequence>
<dbReference type="Proteomes" id="UP000007703">
    <property type="component" value="Unassembled WGS sequence"/>
</dbReference>
<accession>C4Y1G3</accession>
<gene>
    <name evidence="2" type="ORF">CLUG_02045</name>
</gene>
<proteinExistence type="predicted"/>
<feature type="region of interest" description="Disordered" evidence="1">
    <location>
        <begin position="1"/>
        <end position="125"/>
    </location>
</feature>
<evidence type="ECO:0000256" key="1">
    <source>
        <dbReference type="SAM" id="MobiDB-lite"/>
    </source>
</evidence>
<organism evidence="2 3">
    <name type="scientific">Clavispora lusitaniae (strain ATCC 42720)</name>
    <name type="common">Yeast</name>
    <name type="synonym">Candida lusitaniae</name>
    <dbReference type="NCBI Taxonomy" id="306902"/>
    <lineage>
        <taxon>Eukaryota</taxon>
        <taxon>Fungi</taxon>
        <taxon>Dikarya</taxon>
        <taxon>Ascomycota</taxon>
        <taxon>Saccharomycotina</taxon>
        <taxon>Pichiomycetes</taxon>
        <taxon>Metschnikowiaceae</taxon>
        <taxon>Clavispora</taxon>
    </lineage>
</organism>
<dbReference type="EMBL" id="CH408077">
    <property type="protein sequence ID" value="EEQ37922.1"/>
    <property type="molecule type" value="Genomic_DNA"/>
</dbReference>
<feature type="compositionally biased region" description="Low complexity" evidence="1">
    <location>
        <begin position="169"/>
        <end position="183"/>
    </location>
</feature>
<dbReference type="AlphaFoldDB" id="C4Y1G3"/>
<reference evidence="2 3" key="1">
    <citation type="journal article" date="2009" name="Nature">
        <title>Evolution of pathogenicity and sexual reproduction in eight Candida genomes.</title>
        <authorList>
            <person name="Butler G."/>
            <person name="Rasmussen M.D."/>
            <person name="Lin M.F."/>
            <person name="Santos M.A."/>
            <person name="Sakthikumar S."/>
            <person name="Munro C.A."/>
            <person name="Rheinbay E."/>
            <person name="Grabherr M."/>
            <person name="Forche A."/>
            <person name="Reedy J.L."/>
            <person name="Agrafioti I."/>
            <person name="Arnaud M.B."/>
            <person name="Bates S."/>
            <person name="Brown A.J."/>
            <person name="Brunke S."/>
            <person name="Costanzo M.C."/>
            <person name="Fitzpatrick D.A."/>
            <person name="de Groot P.W."/>
            <person name="Harris D."/>
            <person name="Hoyer L.L."/>
            <person name="Hube B."/>
            <person name="Klis F.M."/>
            <person name="Kodira C."/>
            <person name="Lennard N."/>
            <person name="Logue M.E."/>
            <person name="Martin R."/>
            <person name="Neiman A.M."/>
            <person name="Nikolaou E."/>
            <person name="Quail M.A."/>
            <person name="Quinn J."/>
            <person name="Santos M.C."/>
            <person name="Schmitzberger F.F."/>
            <person name="Sherlock G."/>
            <person name="Shah P."/>
            <person name="Silverstein K.A."/>
            <person name="Skrzypek M.S."/>
            <person name="Soll D."/>
            <person name="Staggs R."/>
            <person name="Stansfield I."/>
            <person name="Stumpf M.P."/>
            <person name="Sudbery P.E."/>
            <person name="Srikantha T."/>
            <person name="Zeng Q."/>
            <person name="Berman J."/>
            <person name="Berriman M."/>
            <person name="Heitman J."/>
            <person name="Gow N.A."/>
            <person name="Lorenz M.C."/>
            <person name="Birren B.W."/>
            <person name="Kellis M."/>
            <person name="Cuomo C.A."/>
        </authorList>
    </citation>
    <scope>NUCLEOTIDE SEQUENCE [LARGE SCALE GENOMIC DNA]</scope>
    <source>
        <strain evidence="2 3">ATCC 42720</strain>
    </source>
</reference>
<evidence type="ECO:0000313" key="3">
    <source>
        <dbReference type="Proteomes" id="UP000007703"/>
    </source>
</evidence>
<feature type="region of interest" description="Disordered" evidence="1">
    <location>
        <begin position="147"/>
        <end position="183"/>
    </location>
</feature>
<evidence type="ECO:0000313" key="2">
    <source>
        <dbReference type="EMBL" id="EEQ37922.1"/>
    </source>
</evidence>
<dbReference type="VEuPathDB" id="FungiDB:CLUG_02045"/>
<dbReference type="KEGG" id="clu:CLUG_02045"/>
<dbReference type="HOGENOM" id="CLU_1475020_0_0_1"/>
<protein>
    <submittedName>
        <fullName evidence="2">Uncharacterized protein</fullName>
    </submittedName>
</protein>
<dbReference type="InParanoid" id="C4Y1G3"/>
<feature type="compositionally biased region" description="Low complexity" evidence="1">
    <location>
        <begin position="147"/>
        <end position="156"/>
    </location>
</feature>
<name>C4Y1G3_CLAL4</name>